<dbReference type="VEuPathDB" id="FungiDB:SDRG_15551"/>
<dbReference type="Pfam" id="PF21473">
    <property type="entry name" value="OB_Ssb-like"/>
    <property type="match status" value="1"/>
</dbReference>
<evidence type="ECO:0000313" key="2">
    <source>
        <dbReference type="EMBL" id="EQC26611.1"/>
    </source>
</evidence>
<dbReference type="AlphaFoldDB" id="T0PWK3"/>
<protein>
    <recommendedName>
        <fullName evidence="1">Single-stranded DNA binding protein Ssb-like OB fold domain-containing protein</fullName>
    </recommendedName>
</protein>
<sequence length="139" mass="15042">MSTPLRTATYVKVKDLVPGTHGHNLVARVLSAEIISEKVQADGTTSRIAEVLIGDETGTIIVSAWNEQIDLFIVGRNVVVRNADVGVHRGFARLRVSKWGKLASHPDGIKSTPKVPGKVLTENNMSAIEYELVAVEDAE</sequence>
<dbReference type="InterPro" id="IPR048970">
    <property type="entry name" value="OB_Ssb-like"/>
</dbReference>
<dbReference type="EMBL" id="JH767226">
    <property type="protein sequence ID" value="EQC26611.1"/>
    <property type="molecule type" value="Genomic_DNA"/>
</dbReference>
<dbReference type="InterPro" id="IPR012340">
    <property type="entry name" value="NA-bd_OB-fold"/>
</dbReference>
<evidence type="ECO:0000259" key="1">
    <source>
        <dbReference type="Pfam" id="PF21473"/>
    </source>
</evidence>
<dbReference type="STRING" id="1156394.T0PWK3"/>
<organism evidence="2 3">
    <name type="scientific">Saprolegnia diclina (strain VS20)</name>
    <dbReference type="NCBI Taxonomy" id="1156394"/>
    <lineage>
        <taxon>Eukaryota</taxon>
        <taxon>Sar</taxon>
        <taxon>Stramenopiles</taxon>
        <taxon>Oomycota</taxon>
        <taxon>Saprolegniomycetes</taxon>
        <taxon>Saprolegniales</taxon>
        <taxon>Saprolegniaceae</taxon>
        <taxon>Saprolegnia</taxon>
    </lineage>
</organism>
<dbReference type="RefSeq" id="XP_008619949.1">
    <property type="nucleotide sequence ID" value="XM_008621727.1"/>
</dbReference>
<dbReference type="CDD" id="cd04491">
    <property type="entry name" value="SoSSB_OBF"/>
    <property type="match status" value="1"/>
</dbReference>
<dbReference type="OrthoDB" id="2274046at2759"/>
<name>T0PWK3_SAPDV</name>
<dbReference type="SUPFAM" id="SSF50249">
    <property type="entry name" value="Nucleic acid-binding proteins"/>
    <property type="match status" value="1"/>
</dbReference>
<accession>T0PWK3</accession>
<dbReference type="eggNOG" id="ENOG502RY17">
    <property type="taxonomic scope" value="Eukaryota"/>
</dbReference>
<keyword evidence="3" id="KW-1185">Reference proteome</keyword>
<dbReference type="OMA" id="LWNEQAD"/>
<dbReference type="InParanoid" id="T0PWK3"/>
<gene>
    <name evidence="2" type="ORF">SDRG_15551</name>
</gene>
<dbReference type="Proteomes" id="UP000030762">
    <property type="component" value="Unassembled WGS sequence"/>
</dbReference>
<dbReference type="PANTHER" id="PTHR31472">
    <property type="entry name" value="OS05G0244600 PROTEIN"/>
    <property type="match status" value="1"/>
</dbReference>
<feature type="domain" description="Single-stranded DNA binding protein Ssb-like OB fold" evidence="1">
    <location>
        <begin position="16"/>
        <end position="103"/>
    </location>
</feature>
<proteinExistence type="predicted"/>
<reference evidence="2 3" key="1">
    <citation type="submission" date="2012-04" db="EMBL/GenBank/DDBJ databases">
        <title>The Genome Sequence of Saprolegnia declina VS20.</title>
        <authorList>
            <consortium name="The Broad Institute Genome Sequencing Platform"/>
            <person name="Russ C."/>
            <person name="Nusbaum C."/>
            <person name="Tyler B."/>
            <person name="van West P."/>
            <person name="Dieguez-Uribeondo J."/>
            <person name="de Bruijn I."/>
            <person name="Tripathy S."/>
            <person name="Jiang R."/>
            <person name="Young S.K."/>
            <person name="Zeng Q."/>
            <person name="Gargeya S."/>
            <person name="Fitzgerald M."/>
            <person name="Haas B."/>
            <person name="Abouelleil A."/>
            <person name="Alvarado L."/>
            <person name="Arachchi H.M."/>
            <person name="Berlin A."/>
            <person name="Chapman S.B."/>
            <person name="Goldberg J."/>
            <person name="Griggs A."/>
            <person name="Gujja S."/>
            <person name="Hansen M."/>
            <person name="Howarth C."/>
            <person name="Imamovic A."/>
            <person name="Larimer J."/>
            <person name="McCowen C."/>
            <person name="Montmayeur A."/>
            <person name="Murphy C."/>
            <person name="Neiman D."/>
            <person name="Pearson M."/>
            <person name="Priest M."/>
            <person name="Roberts A."/>
            <person name="Saif S."/>
            <person name="Shea T."/>
            <person name="Sisk P."/>
            <person name="Sykes S."/>
            <person name="Wortman J."/>
            <person name="Nusbaum C."/>
            <person name="Birren B."/>
        </authorList>
    </citation>
    <scope>NUCLEOTIDE SEQUENCE [LARGE SCALE GENOMIC DNA]</scope>
    <source>
        <strain evidence="2 3">VS20</strain>
    </source>
</reference>
<evidence type="ECO:0000313" key="3">
    <source>
        <dbReference type="Proteomes" id="UP000030762"/>
    </source>
</evidence>
<dbReference type="GeneID" id="19956278"/>
<dbReference type="PANTHER" id="PTHR31472:SF5">
    <property type="entry name" value="OS05G0244600 PROTEIN"/>
    <property type="match status" value="1"/>
</dbReference>
<dbReference type="Gene3D" id="2.40.50.140">
    <property type="entry name" value="Nucleic acid-binding proteins"/>
    <property type="match status" value="1"/>
</dbReference>